<sequence length="88" mass="9422">MTLGPAGAAYASTARRSRCQANGGCCNVDFGIGVECEARIVLPGGVEPEQQNAAKLTKTVPTEDRDMGMESVESLDRHPTPRKYNPEI</sequence>
<organism evidence="2 3">
    <name type="scientific">Phytophthora palmivora</name>
    <dbReference type="NCBI Taxonomy" id="4796"/>
    <lineage>
        <taxon>Eukaryota</taxon>
        <taxon>Sar</taxon>
        <taxon>Stramenopiles</taxon>
        <taxon>Oomycota</taxon>
        <taxon>Peronosporomycetes</taxon>
        <taxon>Peronosporales</taxon>
        <taxon>Peronosporaceae</taxon>
        <taxon>Phytophthora</taxon>
    </lineage>
</organism>
<reference evidence="2 3" key="1">
    <citation type="journal article" date="2017" name="Genome Biol. Evol.">
        <title>Phytophthora megakarya and P. palmivora, closely related causal agents of cacao black pod rot, underwent increases in genome sizes and gene numbers by different mechanisms.</title>
        <authorList>
            <person name="Ali S.S."/>
            <person name="Shao J."/>
            <person name="Lary D.J."/>
            <person name="Kronmiller B."/>
            <person name="Shen D."/>
            <person name="Strem M.D."/>
            <person name="Amoako-Attah I."/>
            <person name="Akrofi A.Y."/>
            <person name="Begoude B.A."/>
            <person name="Ten Hoopen G.M."/>
            <person name="Coulibaly K."/>
            <person name="Kebe B.I."/>
            <person name="Melnick R.L."/>
            <person name="Guiltinan M.J."/>
            <person name="Tyler B.M."/>
            <person name="Meinhardt L.W."/>
            <person name="Bailey B.A."/>
        </authorList>
    </citation>
    <scope>NUCLEOTIDE SEQUENCE [LARGE SCALE GENOMIC DNA]</scope>
    <source>
        <strain evidence="3">sbr112.9</strain>
    </source>
</reference>
<dbReference type="Proteomes" id="UP000237271">
    <property type="component" value="Unassembled WGS sequence"/>
</dbReference>
<evidence type="ECO:0000256" key="1">
    <source>
        <dbReference type="SAM" id="MobiDB-lite"/>
    </source>
</evidence>
<evidence type="ECO:0000313" key="2">
    <source>
        <dbReference type="EMBL" id="POM79184.1"/>
    </source>
</evidence>
<name>A0A2P4YN11_9STRA</name>
<dbReference type="EMBL" id="NCKW01001829">
    <property type="protein sequence ID" value="POM79184.1"/>
    <property type="molecule type" value="Genomic_DNA"/>
</dbReference>
<keyword evidence="3" id="KW-1185">Reference proteome</keyword>
<gene>
    <name evidence="2" type="ORF">PHPALM_3193</name>
</gene>
<evidence type="ECO:0000313" key="3">
    <source>
        <dbReference type="Proteomes" id="UP000237271"/>
    </source>
</evidence>
<proteinExistence type="predicted"/>
<comment type="caution">
    <text evidence="2">The sequence shown here is derived from an EMBL/GenBank/DDBJ whole genome shotgun (WGS) entry which is preliminary data.</text>
</comment>
<accession>A0A2P4YN11</accession>
<protein>
    <submittedName>
        <fullName evidence="2">Uncharacterized protein</fullName>
    </submittedName>
</protein>
<dbReference type="AlphaFoldDB" id="A0A2P4YN11"/>
<feature type="compositionally biased region" description="Basic and acidic residues" evidence="1">
    <location>
        <begin position="61"/>
        <end position="88"/>
    </location>
</feature>
<feature type="region of interest" description="Disordered" evidence="1">
    <location>
        <begin position="50"/>
        <end position="88"/>
    </location>
</feature>